<dbReference type="PANTHER" id="PTHR44329">
    <property type="entry name" value="SERINE/THREONINE-PROTEIN KINASE TNNI3K-RELATED"/>
    <property type="match status" value="1"/>
</dbReference>
<feature type="compositionally biased region" description="Polar residues" evidence="14">
    <location>
        <begin position="1"/>
        <end position="26"/>
    </location>
</feature>
<evidence type="ECO:0000256" key="11">
    <source>
        <dbReference type="ARBA" id="ARBA00047559"/>
    </source>
</evidence>
<dbReference type="PROSITE" id="PS00108">
    <property type="entry name" value="PROTEIN_KINASE_ST"/>
    <property type="match status" value="1"/>
</dbReference>
<comment type="catalytic activity">
    <reaction evidence="11">
        <text>L-threonyl-[protein] + ATP = O-phospho-L-threonyl-[protein] + ADP + H(+)</text>
        <dbReference type="Rhea" id="RHEA:46608"/>
        <dbReference type="Rhea" id="RHEA-COMP:11060"/>
        <dbReference type="Rhea" id="RHEA-COMP:11605"/>
        <dbReference type="ChEBI" id="CHEBI:15378"/>
        <dbReference type="ChEBI" id="CHEBI:30013"/>
        <dbReference type="ChEBI" id="CHEBI:30616"/>
        <dbReference type="ChEBI" id="CHEBI:61977"/>
        <dbReference type="ChEBI" id="CHEBI:456216"/>
        <dbReference type="EC" id="2.7.11.25"/>
    </reaction>
</comment>
<organism evidence="15 16">
    <name type="scientific">Paramuricea clavata</name>
    <name type="common">Red gorgonian</name>
    <name type="synonym">Violescent sea-whip</name>
    <dbReference type="NCBI Taxonomy" id="317549"/>
    <lineage>
        <taxon>Eukaryota</taxon>
        <taxon>Metazoa</taxon>
        <taxon>Cnidaria</taxon>
        <taxon>Anthozoa</taxon>
        <taxon>Octocorallia</taxon>
        <taxon>Malacalcyonacea</taxon>
        <taxon>Plexauridae</taxon>
        <taxon>Paramuricea</taxon>
    </lineage>
</organism>
<comment type="cofactor">
    <cofactor evidence="1">
        <name>Mg(2+)</name>
        <dbReference type="ChEBI" id="CHEBI:18420"/>
    </cofactor>
</comment>
<comment type="caution">
    <text evidence="15">The sequence shown here is derived from an EMBL/GenBank/DDBJ whole genome shotgun (WGS) entry which is preliminary data.</text>
</comment>
<keyword evidence="7" id="KW-0677">Repeat</keyword>
<reference evidence="15" key="1">
    <citation type="submission" date="2020-04" db="EMBL/GenBank/DDBJ databases">
        <authorList>
            <person name="Alioto T."/>
            <person name="Alioto T."/>
            <person name="Gomez Garrido J."/>
        </authorList>
    </citation>
    <scope>NUCLEOTIDE SEQUENCE</scope>
    <source>
        <strain evidence="15">A484AB</strain>
    </source>
</reference>
<feature type="region of interest" description="Disordered" evidence="14">
    <location>
        <begin position="712"/>
        <end position="732"/>
    </location>
</feature>
<feature type="region of interest" description="Disordered" evidence="14">
    <location>
        <begin position="770"/>
        <end position="937"/>
    </location>
</feature>
<evidence type="ECO:0000256" key="10">
    <source>
        <dbReference type="ARBA" id="ARBA00022840"/>
    </source>
</evidence>
<feature type="compositionally biased region" description="Basic and acidic residues" evidence="14">
    <location>
        <begin position="819"/>
        <end position="835"/>
    </location>
</feature>
<dbReference type="SMART" id="SM00326">
    <property type="entry name" value="SH3"/>
    <property type="match status" value="1"/>
</dbReference>
<keyword evidence="13" id="KW-0175">Coiled coil</keyword>
<dbReference type="AlphaFoldDB" id="A0A6S7GAX4"/>
<dbReference type="EMBL" id="CACRXK020000505">
    <property type="protein sequence ID" value="CAB3982481.1"/>
    <property type="molecule type" value="Genomic_DNA"/>
</dbReference>
<dbReference type="InterPro" id="IPR036028">
    <property type="entry name" value="SH3-like_dom_sf"/>
</dbReference>
<feature type="compositionally biased region" description="Basic residues" evidence="14">
    <location>
        <begin position="579"/>
        <end position="593"/>
    </location>
</feature>
<comment type="similarity">
    <text evidence="2">Belongs to the protein kinase superfamily. STE Ser/Thr protein kinase family. MAP kinase kinase kinase subfamily.</text>
</comment>
<evidence type="ECO:0000313" key="15">
    <source>
        <dbReference type="EMBL" id="CAB3982481.1"/>
    </source>
</evidence>
<gene>
    <name evidence="15" type="ORF">PACLA_8A025655</name>
</gene>
<feature type="compositionally biased region" description="Polar residues" evidence="14">
    <location>
        <begin position="928"/>
        <end position="937"/>
    </location>
</feature>
<feature type="compositionally biased region" description="Polar residues" evidence="14">
    <location>
        <begin position="770"/>
        <end position="790"/>
    </location>
</feature>
<dbReference type="InterPro" id="IPR008271">
    <property type="entry name" value="Ser/Thr_kinase_AS"/>
</dbReference>
<feature type="compositionally biased region" description="Basic and acidic residues" evidence="14">
    <location>
        <begin position="909"/>
        <end position="924"/>
    </location>
</feature>
<dbReference type="PRINTS" id="PR00452">
    <property type="entry name" value="SH3DOMAIN"/>
</dbReference>
<evidence type="ECO:0000313" key="16">
    <source>
        <dbReference type="Proteomes" id="UP001152795"/>
    </source>
</evidence>
<dbReference type="Gene3D" id="3.30.200.20">
    <property type="entry name" value="Phosphorylase Kinase, domain 1"/>
    <property type="match status" value="1"/>
</dbReference>
<dbReference type="FunFam" id="1.10.510.10:FF:000076">
    <property type="entry name" value="Mitogen-activated protein kinase kinase kinase"/>
    <property type="match status" value="1"/>
</dbReference>
<evidence type="ECO:0000256" key="8">
    <source>
        <dbReference type="ARBA" id="ARBA00022741"/>
    </source>
</evidence>
<protein>
    <recommendedName>
        <fullName evidence="3">mitogen-activated protein kinase kinase kinase</fullName>
        <ecNumber evidence="3">2.7.11.25</ecNumber>
    </recommendedName>
</protein>
<accession>A0A6S7GAX4</accession>
<dbReference type="GO" id="GO:0004706">
    <property type="term" value="F:JUN kinase kinase kinase activity"/>
    <property type="evidence" value="ECO:0007669"/>
    <property type="project" value="TreeGrafter"/>
</dbReference>
<feature type="coiled-coil region" evidence="13">
    <location>
        <begin position="412"/>
        <end position="468"/>
    </location>
</feature>
<dbReference type="Gene3D" id="2.30.30.40">
    <property type="entry name" value="SH3 Domains"/>
    <property type="match status" value="1"/>
</dbReference>
<name>A0A6S7GAX4_PARCT</name>
<feature type="compositionally biased region" description="Polar residues" evidence="14">
    <location>
        <begin position="594"/>
        <end position="616"/>
    </location>
</feature>
<keyword evidence="16" id="KW-1185">Reference proteome</keyword>
<dbReference type="Proteomes" id="UP001152795">
    <property type="component" value="Unassembled WGS sequence"/>
</dbReference>
<dbReference type="OrthoDB" id="339325at2759"/>
<evidence type="ECO:0000256" key="9">
    <source>
        <dbReference type="ARBA" id="ARBA00022777"/>
    </source>
</evidence>
<keyword evidence="10" id="KW-0067">ATP-binding</keyword>
<keyword evidence="5" id="KW-0723">Serine/threonine-protein kinase</keyword>
<keyword evidence="6" id="KW-0808">Transferase</keyword>
<evidence type="ECO:0000256" key="2">
    <source>
        <dbReference type="ARBA" id="ARBA00006529"/>
    </source>
</evidence>
<dbReference type="InterPro" id="IPR011009">
    <property type="entry name" value="Kinase-like_dom_sf"/>
</dbReference>
<evidence type="ECO:0000256" key="14">
    <source>
        <dbReference type="SAM" id="MobiDB-lite"/>
    </source>
</evidence>
<dbReference type="Pfam" id="PF07714">
    <property type="entry name" value="PK_Tyr_Ser-Thr"/>
    <property type="match status" value="1"/>
</dbReference>
<evidence type="ECO:0000256" key="5">
    <source>
        <dbReference type="ARBA" id="ARBA00022527"/>
    </source>
</evidence>
<dbReference type="EC" id="2.7.11.25" evidence="3"/>
<dbReference type="InterPro" id="IPR001245">
    <property type="entry name" value="Ser-Thr/Tyr_kinase_cat_dom"/>
</dbReference>
<keyword evidence="4" id="KW-0728">SH3 domain</keyword>
<dbReference type="PRINTS" id="PR00109">
    <property type="entry name" value="TYRKINASE"/>
</dbReference>
<sequence>MPESTDSGLGSPTMENTTNRRNSGSPEISPKEPLFCTALYDYGADDDDELTFRAGDRIEILSRDQDVSGDEGWWVGRVVGSTSGHNIGLFPSNYVGTDDATITEKSEDARLPSEVEFSLIDLTEVIGVGGFGKVYRGVYENREVAVKVARQDLAEDLEKTRENVLSEARLFSILSHLNIINLYAVCLQDPNLCLVMEYARGGSLCRALSQHGKNIPPEVLLDWAIQLAKGMNYLHIEAPINLIHRDLKSGNILLLKKIDEKNYKENVLKITDFGLAREIKNTTRMSAAGTYAWMAPEVIRHSTFSKGSDVWSFGVVIWELLTGQVPYHGIEAMAIAYGTAMNKLTLPIPSTCPEAFADLMRVCWSQDPHERPTFSKIIKTLEEIRSSNFIATEHESFRTMQNDWQTEINQNFAELKEREKELSSREEELAKMQHANQNHAEVLKKREKELHEREMNLLEREINIIIQKQIQKPSPRKRKGKFFRMKLRWSGREKILRNKISDPKDFQHIMGVQATSATDVDKTGSLPNSPVWSPNLSRLRIFSYDRTENRACPQVNHMPKKKGRTWGPSSVTQKDKSKTTPKSKSPKINHQHRSTSAPNLDSNSSNGMSAWASTGNLDPDEDSASSMSDVGSTSTLSRLRSKSSRKRCDLAMCHIGLLMVAITGIDVKSIAIAREEAILEEQGVRKKRAVSFTKHKAEPVLTGYRAGSMWKSSSISSDETGSGSDGFFNLSPLSEKHRTQSLGRRPWSKTASQPDVDGVYYKRIDSDSSVFTESETTRSTAPLLSNTGEGSRTKYDRATRATKHALKSKSSDSLPRNLNHQETRTKSPADSRGSDQRYSMPDIESQLPGAKLPPPPSSSSNRDLSRSPKTGLLLELNGGKSIRPRPRAQKNSSSTDESMTPTGLTPESETTKGFDNLGKDEPRPRTGRTASQTITDL</sequence>
<comment type="catalytic activity">
    <reaction evidence="12">
        <text>L-seryl-[protein] + ATP = O-phospho-L-seryl-[protein] + ADP + H(+)</text>
        <dbReference type="Rhea" id="RHEA:17989"/>
        <dbReference type="Rhea" id="RHEA-COMP:9863"/>
        <dbReference type="Rhea" id="RHEA-COMP:11604"/>
        <dbReference type="ChEBI" id="CHEBI:15378"/>
        <dbReference type="ChEBI" id="CHEBI:29999"/>
        <dbReference type="ChEBI" id="CHEBI:30616"/>
        <dbReference type="ChEBI" id="CHEBI:83421"/>
        <dbReference type="ChEBI" id="CHEBI:456216"/>
        <dbReference type="EC" id="2.7.11.25"/>
    </reaction>
</comment>
<dbReference type="InterPro" id="IPR001452">
    <property type="entry name" value="SH3_domain"/>
</dbReference>
<dbReference type="InterPro" id="IPR051681">
    <property type="entry name" value="Ser/Thr_Kinases-Pseudokinases"/>
</dbReference>
<dbReference type="PROSITE" id="PS50011">
    <property type="entry name" value="PROTEIN_KINASE_DOM"/>
    <property type="match status" value="1"/>
</dbReference>
<dbReference type="PROSITE" id="PS00107">
    <property type="entry name" value="PROTEIN_KINASE_ATP"/>
    <property type="match status" value="1"/>
</dbReference>
<feature type="compositionally biased region" description="Low complexity" evidence="14">
    <location>
        <begin position="712"/>
        <end position="726"/>
    </location>
</feature>
<dbReference type="SMART" id="SM00220">
    <property type="entry name" value="S_TKc"/>
    <property type="match status" value="1"/>
</dbReference>
<dbReference type="Pfam" id="PF00018">
    <property type="entry name" value="SH3_1"/>
    <property type="match status" value="1"/>
</dbReference>
<dbReference type="GO" id="GO:0005524">
    <property type="term" value="F:ATP binding"/>
    <property type="evidence" value="ECO:0007669"/>
    <property type="project" value="UniProtKB-UniRule"/>
</dbReference>
<keyword evidence="9 15" id="KW-0418">Kinase</keyword>
<keyword evidence="8" id="KW-0547">Nucleotide-binding</keyword>
<feature type="region of interest" description="Disordered" evidence="14">
    <location>
        <begin position="1"/>
        <end position="31"/>
    </location>
</feature>
<evidence type="ECO:0000256" key="6">
    <source>
        <dbReference type="ARBA" id="ARBA00022679"/>
    </source>
</evidence>
<dbReference type="SUPFAM" id="SSF50044">
    <property type="entry name" value="SH3-domain"/>
    <property type="match status" value="1"/>
</dbReference>
<feature type="region of interest" description="Disordered" evidence="14">
    <location>
        <begin position="550"/>
        <end position="641"/>
    </location>
</feature>
<dbReference type="CDD" id="cd14061">
    <property type="entry name" value="STKc_MLK"/>
    <property type="match status" value="1"/>
</dbReference>
<evidence type="ECO:0000256" key="3">
    <source>
        <dbReference type="ARBA" id="ARBA00012406"/>
    </source>
</evidence>
<dbReference type="InterPro" id="IPR017441">
    <property type="entry name" value="Protein_kinase_ATP_BS"/>
</dbReference>
<evidence type="ECO:0000256" key="1">
    <source>
        <dbReference type="ARBA" id="ARBA00001946"/>
    </source>
</evidence>
<evidence type="ECO:0000256" key="7">
    <source>
        <dbReference type="ARBA" id="ARBA00022737"/>
    </source>
</evidence>
<evidence type="ECO:0000256" key="4">
    <source>
        <dbReference type="ARBA" id="ARBA00022443"/>
    </source>
</evidence>
<dbReference type="Gene3D" id="1.10.510.10">
    <property type="entry name" value="Transferase(Phosphotransferase) domain 1"/>
    <property type="match status" value="1"/>
</dbReference>
<dbReference type="PROSITE" id="PS50002">
    <property type="entry name" value="SH3"/>
    <property type="match status" value="1"/>
</dbReference>
<evidence type="ECO:0000256" key="13">
    <source>
        <dbReference type="SAM" id="Coils"/>
    </source>
</evidence>
<evidence type="ECO:0000256" key="12">
    <source>
        <dbReference type="ARBA" id="ARBA00048329"/>
    </source>
</evidence>
<dbReference type="InterPro" id="IPR000719">
    <property type="entry name" value="Prot_kinase_dom"/>
</dbReference>
<dbReference type="SUPFAM" id="SSF56112">
    <property type="entry name" value="Protein kinase-like (PK-like)"/>
    <property type="match status" value="1"/>
</dbReference>
<proteinExistence type="inferred from homology"/>
<dbReference type="PANTHER" id="PTHR44329:SF293">
    <property type="entry name" value="MITOGEN-ACTIVATED PROTEIN KINASE KINASE KINASE"/>
    <property type="match status" value="1"/>
</dbReference>
<feature type="compositionally biased region" description="Polar residues" evidence="14">
    <location>
        <begin position="889"/>
        <end position="908"/>
    </location>
</feature>